<dbReference type="PANTHER" id="PTHR33202">
    <property type="entry name" value="ZINC UPTAKE REGULATION PROTEIN"/>
    <property type="match status" value="1"/>
</dbReference>
<evidence type="ECO:0000313" key="8">
    <source>
        <dbReference type="EMBL" id="QNT71435.1"/>
    </source>
</evidence>
<name>A0A7H1N6U9_9PROT</name>
<feature type="binding site" evidence="7">
    <location>
        <position position="111"/>
    </location>
    <ligand>
        <name>Zn(2+)</name>
        <dbReference type="ChEBI" id="CHEBI:29105"/>
    </ligand>
</feature>
<feature type="binding site" evidence="7">
    <location>
        <position position="151"/>
    </location>
    <ligand>
        <name>Zn(2+)</name>
        <dbReference type="ChEBI" id="CHEBI:29105"/>
    </ligand>
</feature>
<evidence type="ECO:0000256" key="5">
    <source>
        <dbReference type="ARBA" id="ARBA00023125"/>
    </source>
</evidence>
<dbReference type="GO" id="GO:0000976">
    <property type="term" value="F:transcription cis-regulatory region binding"/>
    <property type="evidence" value="ECO:0007669"/>
    <property type="project" value="TreeGrafter"/>
</dbReference>
<reference evidence="8 9" key="1">
    <citation type="submission" date="2020-05" db="EMBL/GenBank/DDBJ databases">
        <title>Complete closed genome sequence of Defluviicoccus vanus.</title>
        <authorList>
            <person name="Bessarab I."/>
            <person name="Arumugam K."/>
            <person name="Maszenan A.M."/>
            <person name="Seviour R.J."/>
            <person name="Williams R.B."/>
        </authorList>
    </citation>
    <scope>NUCLEOTIDE SEQUENCE [LARGE SCALE GENOMIC DNA]</scope>
    <source>
        <strain evidence="8 9">Ben 114</strain>
    </source>
</reference>
<evidence type="ECO:0000313" key="9">
    <source>
        <dbReference type="Proteomes" id="UP000516369"/>
    </source>
</evidence>
<feature type="binding site" evidence="7">
    <location>
        <position position="108"/>
    </location>
    <ligand>
        <name>Zn(2+)</name>
        <dbReference type="ChEBI" id="CHEBI:29105"/>
    </ligand>
</feature>
<dbReference type="InterPro" id="IPR036388">
    <property type="entry name" value="WH-like_DNA-bd_sf"/>
</dbReference>
<evidence type="ECO:0000256" key="4">
    <source>
        <dbReference type="ARBA" id="ARBA00023015"/>
    </source>
</evidence>
<dbReference type="SUPFAM" id="SSF46785">
    <property type="entry name" value="Winged helix' DNA-binding domain"/>
    <property type="match status" value="1"/>
</dbReference>
<keyword evidence="5" id="KW-0238">DNA-binding</keyword>
<sequence>MQRCDHDHGQCIAALMLAAERRCAERGVRLTQQRRRVLEVVAGSHLAVGAYQILEQLGQDGRLPAPISVYRALDFLVQQGLVHRVASRNAFVACSGPDESHTAQFLICEHCGIVSELRDAELVQTLNRGATGQGFTMTAAIVEVYGACPACVAAGTRPANAGGC</sequence>
<feature type="binding site" evidence="7">
    <location>
        <position position="148"/>
    </location>
    <ligand>
        <name>Zn(2+)</name>
        <dbReference type="ChEBI" id="CHEBI:29105"/>
    </ligand>
</feature>
<dbReference type="InterPro" id="IPR036390">
    <property type="entry name" value="WH_DNA-bd_sf"/>
</dbReference>
<dbReference type="Gene3D" id="3.30.1490.190">
    <property type="match status" value="1"/>
</dbReference>
<keyword evidence="6" id="KW-0804">Transcription</keyword>
<keyword evidence="2" id="KW-0678">Repressor</keyword>
<dbReference type="GO" id="GO:1900376">
    <property type="term" value="P:regulation of secondary metabolite biosynthetic process"/>
    <property type="evidence" value="ECO:0007669"/>
    <property type="project" value="TreeGrafter"/>
</dbReference>
<keyword evidence="7" id="KW-0479">Metal-binding</keyword>
<dbReference type="GO" id="GO:0008270">
    <property type="term" value="F:zinc ion binding"/>
    <property type="evidence" value="ECO:0007669"/>
    <property type="project" value="TreeGrafter"/>
</dbReference>
<dbReference type="KEGG" id="dvn:HQ394_18730"/>
<organism evidence="8 9">
    <name type="scientific">Defluviicoccus vanus</name>
    <dbReference type="NCBI Taxonomy" id="111831"/>
    <lineage>
        <taxon>Bacteria</taxon>
        <taxon>Pseudomonadati</taxon>
        <taxon>Pseudomonadota</taxon>
        <taxon>Alphaproteobacteria</taxon>
        <taxon>Rhodospirillales</taxon>
        <taxon>Rhodospirillaceae</taxon>
        <taxon>Defluviicoccus</taxon>
    </lineage>
</organism>
<evidence type="ECO:0000256" key="2">
    <source>
        <dbReference type="ARBA" id="ARBA00022491"/>
    </source>
</evidence>
<keyword evidence="9" id="KW-1185">Reference proteome</keyword>
<protein>
    <submittedName>
        <fullName evidence="8">Transcriptional repressor</fullName>
    </submittedName>
</protein>
<dbReference type="RefSeq" id="WP_190263412.1">
    <property type="nucleotide sequence ID" value="NZ_CP053923.1"/>
</dbReference>
<dbReference type="Proteomes" id="UP000516369">
    <property type="component" value="Chromosome"/>
</dbReference>
<keyword evidence="3 7" id="KW-0862">Zinc</keyword>
<proteinExistence type="inferred from homology"/>
<keyword evidence="4" id="KW-0805">Transcription regulation</keyword>
<dbReference type="PANTHER" id="PTHR33202:SF6">
    <property type="entry name" value="ZINC UPTAKE REGULATION PROTEIN"/>
    <property type="match status" value="1"/>
</dbReference>
<dbReference type="AlphaFoldDB" id="A0A7H1N6U9"/>
<dbReference type="Gene3D" id="1.10.10.10">
    <property type="entry name" value="Winged helix-like DNA-binding domain superfamily/Winged helix DNA-binding domain"/>
    <property type="match status" value="1"/>
</dbReference>
<dbReference type="GO" id="GO:0045892">
    <property type="term" value="P:negative regulation of DNA-templated transcription"/>
    <property type="evidence" value="ECO:0007669"/>
    <property type="project" value="TreeGrafter"/>
</dbReference>
<evidence type="ECO:0000256" key="3">
    <source>
        <dbReference type="ARBA" id="ARBA00022833"/>
    </source>
</evidence>
<evidence type="ECO:0000256" key="6">
    <source>
        <dbReference type="ARBA" id="ARBA00023163"/>
    </source>
</evidence>
<gene>
    <name evidence="8" type="ORF">HQ394_18730</name>
</gene>
<comment type="similarity">
    <text evidence="1">Belongs to the Fur family.</text>
</comment>
<dbReference type="Pfam" id="PF01475">
    <property type="entry name" value="FUR"/>
    <property type="match status" value="1"/>
</dbReference>
<dbReference type="GO" id="GO:0005829">
    <property type="term" value="C:cytosol"/>
    <property type="evidence" value="ECO:0007669"/>
    <property type="project" value="TreeGrafter"/>
</dbReference>
<evidence type="ECO:0000256" key="7">
    <source>
        <dbReference type="PIRSR" id="PIRSR602481-1"/>
    </source>
</evidence>
<comment type="cofactor">
    <cofactor evidence="7">
        <name>Zn(2+)</name>
        <dbReference type="ChEBI" id="CHEBI:29105"/>
    </cofactor>
    <text evidence="7">Binds 1 zinc ion per subunit.</text>
</comment>
<dbReference type="EMBL" id="CP053923">
    <property type="protein sequence ID" value="QNT71435.1"/>
    <property type="molecule type" value="Genomic_DNA"/>
</dbReference>
<dbReference type="InterPro" id="IPR043135">
    <property type="entry name" value="Fur_C"/>
</dbReference>
<accession>A0A7H1N6U9</accession>
<dbReference type="GO" id="GO:0003700">
    <property type="term" value="F:DNA-binding transcription factor activity"/>
    <property type="evidence" value="ECO:0007669"/>
    <property type="project" value="InterPro"/>
</dbReference>
<dbReference type="InterPro" id="IPR002481">
    <property type="entry name" value="FUR"/>
</dbReference>
<evidence type="ECO:0000256" key="1">
    <source>
        <dbReference type="ARBA" id="ARBA00007957"/>
    </source>
</evidence>